<evidence type="ECO:0000313" key="5">
    <source>
        <dbReference type="Proteomes" id="UP000593591"/>
    </source>
</evidence>
<evidence type="ECO:0000256" key="1">
    <source>
        <dbReference type="SAM" id="Phobius"/>
    </source>
</evidence>
<evidence type="ECO:0008006" key="6">
    <source>
        <dbReference type="Google" id="ProtNLM"/>
    </source>
</evidence>
<reference evidence="2 4" key="2">
    <citation type="submission" date="2020-08" db="EMBL/GenBank/DDBJ databases">
        <title>Genomic Encyclopedia of Type Strains, Phase IV (KMG-IV): sequencing the most valuable type-strain genomes for metagenomic binning, comparative biology and taxonomic classification.</title>
        <authorList>
            <person name="Goeker M."/>
        </authorList>
    </citation>
    <scope>NUCLEOTIDE SEQUENCE [LARGE SCALE GENOMIC DNA]</scope>
    <source>
        <strain evidence="2 4">DSM 103679</strain>
    </source>
</reference>
<dbReference type="EMBL" id="JACHFR010000001">
    <property type="protein sequence ID" value="MBB5218252.1"/>
    <property type="molecule type" value="Genomic_DNA"/>
</dbReference>
<dbReference type="EMBL" id="CP031517">
    <property type="protein sequence ID" value="QOS40045.1"/>
    <property type="molecule type" value="Genomic_DNA"/>
</dbReference>
<sequence length="384" mass="42664">MKKTEINGIRKIAVYGIMFLSSLPFFSLDRQLEIDYVKGSIEDKVSAVKQSALLGDYTLNVRAIDFYIENKELLEQDEELKKLLLESVKTLGPAYSGDVASKLCRIFKENSDSEVRKAVIEKFSDYSSANSVSLVNSYLSEQIKNNAPADDVVLASVKYLQLKGNVTSFRLIFVADILGMWEEHSSELAQAWGPLANNSENEVLQVLQTSSFDQKLLILRAVQKNPYVSKKIRSEVAENALSEAIYNIGETSDVIIELQKESLEVISASQWTRAASLATDYFSVARTEYENGHMTAEDFASVITNVAAIASDETGRVLSEYLDFLNKSKEFSNAPVEAVVLSVINALGGLGDKTAFDYLLYVTYLDYSPEVITAARNALAKLKW</sequence>
<evidence type="ECO:0000313" key="3">
    <source>
        <dbReference type="EMBL" id="QOS40045.1"/>
    </source>
</evidence>
<dbReference type="KEGG" id="trc:DYE49_06090"/>
<proteinExistence type="predicted"/>
<feature type="transmembrane region" description="Helical" evidence="1">
    <location>
        <begin position="12"/>
        <end position="28"/>
    </location>
</feature>
<dbReference type="Proteomes" id="UP000578697">
    <property type="component" value="Unassembled WGS sequence"/>
</dbReference>
<dbReference type="AlphaFoldDB" id="A0A840SFN7"/>
<evidence type="ECO:0000313" key="2">
    <source>
        <dbReference type="EMBL" id="MBB5218252.1"/>
    </source>
</evidence>
<accession>A0A840SFN7</accession>
<organism evidence="2 4">
    <name type="scientific">Treponema rectale</name>
    <dbReference type="NCBI Taxonomy" id="744512"/>
    <lineage>
        <taxon>Bacteria</taxon>
        <taxon>Pseudomonadati</taxon>
        <taxon>Spirochaetota</taxon>
        <taxon>Spirochaetia</taxon>
        <taxon>Spirochaetales</taxon>
        <taxon>Treponemataceae</taxon>
        <taxon>Treponema</taxon>
    </lineage>
</organism>
<protein>
    <recommendedName>
        <fullName evidence="6">HEAT repeat domain-containing protein</fullName>
    </recommendedName>
</protein>
<evidence type="ECO:0000313" key="4">
    <source>
        <dbReference type="Proteomes" id="UP000578697"/>
    </source>
</evidence>
<keyword evidence="1" id="KW-1133">Transmembrane helix</keyword>
<keyword evidence="4" id="KW-1185">Reference proteome</keyword>
<dbReference type="RefSeq" id="WP_184651676.1">
    <property type="nucleotide sequence ID" value="NZ_JACHFR010000001.1"/>
</dbReference>
<keyword evidence="1" id="KW-0472">Membrane</keyword>
<gene>
    <name evidence="3" type="ORF">DYE49_06090</name>
    <name evidence="2" type="ORF">HNP77_000596</name>
</gene>
<keyword evidence="1" id="KW-0812">Transmembrane</keyword>
<dbReference type="Proteomes" id="UP000593591">
    <property type="component" value="Chromosome"/>
</dbReference>
<reference evidence="3 5" key="1">
    <citation type="submission" date="2018-08" db="EMBL/GenBank/DDBJ databases">
        <title>The first complete genome of Treponema rectale (CHPAT), a commensal spirochete of the bovine rectum.</title>
        <authorList>
            <person name="Staton G.J."/>
            <person name="Clegg S.R."/>
            <person name="Carter S.D."/>
            <person name="Radford A.D."/>
            <person name="Darby A."/>
            <person name="Hall N."/>
            <person name="Birtles R.J."/>
            <person name="Evans N.J."/>
        </authorList>
    </citation>
    <scope>NUCLEOTIDE SEQUENCE [LARGE SCALE GENOMIC DNA]</scope>
    <source>
        <strain evidence="3 5">CHPA</strain>
    </source>
</reference>
<name>A0A840SFN7_9SPIR</name>